<protein>
    <submittedName>
        <fullName evidence="1">Uncharacterized protein</fullName>
    </submittedName>
</protein>
<evidence type="ECO:0000313" key="1">
    <source>
        <dbReference type="EMBL" id="VEV95887.1"/>
    </source>
</evidence>
<sequence length="60" mass="6476">MISAPDRRETLQLIEDAVAAERGGRRPAPNWACRCAACSAGSTARRIGVLRHSELSRPTS</sequence>
<proteinExistence type="predicted"/>
<reference evidence="1" key="1">
    <citation type="submission" date="2019-02" db="EMBL/GenBank/DDBJ databases">
        <authorList>
            <consortium name="Genoscope - CEA"/>
            <person name="William W."/>
        </authorList>
    </citation>
    <scope>NUCLEOTIDE SEQUENCE [LARGE SCALE GENOMIC DNA]</scope>
    <source>
        <strain evidence="1">YSy11</strain>
    </source>
</reference>
<name>A0A653DZH8_9PSED</name>
<dbReference type="EMBL" id="LR215729">
    <property type="protein sequence ID" value="VEV95887.1"/>
    <property type="molecule type" value="Genomic_DNA"/>
</dbReference>
<dbReference type="AlphaFoldDB" id="A0A653DZH8"/>
<accession>A0A653DZH8</accession>
<gene>
    <name evidence="1" type="ORF">PMYSY11_0840</name>
</gene>
<organism evidence="1">
    <name type="scientific">Pseudomonas marincola</name>
    <dbReference type="NCBI Taxonomy" id="437900"/>
    <lineage>
        <taxon>Bacteria</taxon>
        <taxon>Pseudomonadati</taxon>
        <taxon>Pseudomonadota</taxon>
        <taxon>Gammaproteobacteria</taxon>
        <taxon>Pseudomonadales</taxon>
        <taxon>Pseudomonadaceae</taxon>
        <taxon>Pseudomonas</taxon>
    </lineage>
</organism>